<evidence type="ECO:0000313" key="8">
    <source>
        <dbReference type="Proteomes" id="UP000678393"/>
    </source>
</evidence>
<dbReference type="SUPFAM" id="SSF49599">
    <property type="entry name" value="TRAF domain-like"/>
    <property type="match status" value="2"/>
</dbReference>
<dbReference type="InterPro" id="IPR001841">
    <property type="entry name" value="Znf_RING"/>
</dbReference>
<keyword evidence="3 4" id="KW-0862">Zinc</keyword>
<keyword evidence="8" id="KW-1185">Reference proteome</keyword>
<dbReference type="PROSITE" id="PS50145">
    <property type="entry name" value="ZF_TRAF"/>
    <property type="match status" value="3"/>
</dbReference>
<evidence type="ECO:0000256" key="3">
    <source>
        <dbReference type="ARBA" id="ARBA00022833"/>
    </source>
</evidence>
<keyword evidence="1 4" id="KW-0479">Metal-binding</keyword>
<dbReference type="FunFam" id="3.30.40.10:FF:000179">
    <property type="entry name" value="TNF receptor-associated factor"/>
    <property type="match status" value="1"/>
</dbReference>
<dbReference type="Proteomes" id="UP000678393">
    <property type="component" value="Unassembled WGS sequence"/>
</dbReference>
<name>A0A8S4A2S4_9EUPU</name>
<dbReference type="FunFam" id="3.30.40.10:FF:000121">
    <property type="entry name" value="TNF receptor-associated factor"/>
    <property type="match status" value="2"/>
</dbReference>
<dbReference type="PANTHER" id="PTHR10131">
    <property type="entry name" value="TNF RECEPTOR ASSOCIATED FACTOR"/>
    <property type="match status" value="1"/>
</dbReference>
<dbReference type="Pfam" id="PF02176">
    <property type="entry name" value="zf-TRAF"/>
    <property type="match status" value="2"/>
</dbReference>
<feature type="domain" description="TRAF-type" evidence="6">
    <location>
        <begin position="210"/>
        <end position="261"/>
    </location>
</feature>
<feature type="zinc finger region" description="TRAF-type" evidence="4">
    <location>
        <begin position="156"/>
        <end position="209"/>
    </location>
</feature>
<feature type="domain" description="RING-type" evidence="5">
    <location>
        <begin position="18"/>
        <end position="58"/>
    </location>
</feature>
<dbReference type="InterPro" id="IPR017907">
    <property type="entry name" value="Znf_RING_CS"/>
</dbReference>
<dbReference type="InterPro" id="IPR001293">
    <property type="entry name" value="Znf_TRAF"/>
</dbReference>
<evidence type="ECO:0000256" key="2">
    <source>
        <dbReference type="ARBA" id="ARBA00022771"/>
    </source>
</evidence>
<dbReference type="GO" id="GO:0005164">
    <property type="term" value="F:tumor necrosis factor receptor binding"/>
    <property type="evidence" value="ECO:0007669"/>
    <property type="project" value="TreeGrafter"/>
</dbReference>
<feature type="zinc finger region" description="TRAF-type" evidence="4">
    <location>
        <begin position="210"/>
        <end position="261"/>
    </location>
</feature>
<evidence type="ECO:0000256" key="4">
    <source>
        <dbReference type="PROSITE-ProRule" id="PRU00207"/>
    </source>
</evidence>
<dbReference type="PROSITE" id="PS50089">
    <property type="entry name" value="ZF_RING_2"/>
    <property type="match status" value="1"/>
</dbReference>
<dbReference type="EMBL" id="CAJHNH020006157">
    <property type="protein sequence ID" value="CAG5133376.1"/>
    <property type="molecule type" value="Genomic_DNA"/>
</dbReference>
<dbReference type="GO" id="GO:0031625">
    <property type="term" value="F:ubiquitin protein ligase binding"/>
    <property type="evidence" value="ECO:0007669"/>
    <property type="project" value="TreeGrafter"/>
</dbReference>
<evidence type="ECO:0000256" key="1">
    <source>
        <dbReference type="ARBA" id="ARBA00022723"/>
    </source>
</evidence>
<evidence type="ECO:0000313" key="7">
    <source>
        <dbReference type="EMBL" id="CAG5133376.1"/>
    </source>
</evidence>
<keyword evidence="2 4" id="KW-0863">Zinc-finger</keyword>
<evidence type="ECO:0000259" key="6">
    <source>
        <dbReference type="PROSITE" id="PS50145"/>
    </source>
</evidence>
<dbReference type="GO" id="GO:0043122">
    <property type="term" value="P:regulation of canonical NF-kappaB signal transduction"/>
    <property type="evidence" value="ECO:0007669"/>
    <property type="project" value="TreeGrafter"/>
</dbReference>
<dbReference type="Pfam" id="PF00097">
    <property type="entry name" value="zf-C3HC4"/>
    <property type="match status" value="1"/>
</dbReference>
<feature type="domain" description="TRAF-type" evidence="6">
    <location>
        <begin position="102"/>
        <end position="153"/>
    </location>
</feature>
<dbReference type="SMART" id="SM00184">
    <property type="entry name" value="RING"/>
    <property type="match status" value="1"/>
</dbReference>
<dbReference type="Gene3D" id="3.30.40.10">
    <property type="entry name" value="Zinc/RING finger domain, C3HC4 (zinc finger)"/>
    <property type="match status" value="4"/>
</dbReference>
<proteinExistence type="predicted"/>
<feature type="zinc finger region" description="TRAF-type" evidence="4">
    <location>
        <begin position="102"/>
        <end position="153"/>
    </location>
</feature>
<accession>A0A8S4A2S4</accession>
<dbReference type="AlphaFoldDB" id="A0A8S4A2S4"/>
<dbReference type="InterPro" id="IPR018957">
    <property type="entry name" value="Znf_C3HC4_RING-type"/>
</dbReference>
<dbReference type="OrthoDB" id="5574452at2759"/>
<sequence length="261" mass="30122">MPGYSLLFTDQLRKSCYCPICRLPMRDPVVVQTCGHRFCDTCLQESLSGGIFKCPEDEKPIDYAKLYPDKTVQTEIMNSVVRCTYQSDGCKWTDTLVSLPNHLHSCRFDSVPCPNKCSAKLTRFNLDDHVEYLCPKRKVVCDFCQQEFSGEYMDQTHAGNCQKEILWCENKCGAKLERKFLATHMKTECHKRTMPCSYCSRDFLYETLQTHQYQCPRYPVMCPNRCDPAKIPRENVENHVQEECPSATISCPFKSAGCQHK</sequence>
<dbReference type="PROSITE" id="PS00518">
    <property type="entry name" value="ZF_RING_1"/>
    <property type="match status" value="1"/>
</dbReference>
<evidence type="ECO:0000259" key="5">
    <source>
        <dbReference type="PROSITE" id="PS50089"/>
    </source>
</evidence>
<protein>
    <recommendedName>
        <fullName evidence="9">TNF receptor-associated factor 4</fullName>
    </recommendedName>
</protein>
<dbReference type="SUPFAM" id="SSF57850">
    <property type="entry name" value="RING/U-box"/>
    <property type="match status" value="1"/>
</dbReference>
<evidence type="ECO:0008006" key="9">
    <source>
        <dbReference type="Google" id="ProtNLM"/>
    </source>
</evidence>
<comment type="caution">
    <text evidence="7">The sequence shown here is derived from an EMBL/GenBank/DDBJ whole genome shotgun (WGS) entry which is preliminary data.</text>
</comment>
<reference evidence="7" key="1">
    <citation type="submission" date="2021-04" db="EMBL/GenBank/DDBJ databases">
        <authorList>
            <consortium name="Molecular Ecology Group"/>
        </authorList>
    </citation>
    <scope>NUCLEOTIDE SEQUENCE</scope>
</reference>
<feature type="non-terminal residue" evidence="7">
    <location>
        <position position="261"/>
    </location>
</feature>
<dbReference type="InterPro" id="IPR013083">
    <property type="entry name" value="Znf_RING/FYVE/PHD"/>
</dbReference>
<feature type="domain" description="TRAF-type" evidence="6">
    <location>
        <begin position="156"/>
        <end position="209"/>
    </location>
</feature>
<dbReference type="GO" id="GO:0008270">
    <property type="term" value="F:zinc ion binding"/>
    <property type="evidence" value="ECO:0007669"/>
    <property type="project" value="UniProtKB-KW"/>
</dbReference>
<dbReference type="PANTHER" id="PTHR10131:SF94">
    <property type="entry name" value="TNF RECEPTOR-ASSOCIATED FACTOR 4"/>
    <property type="match status" value="1"/>
</dbReference>
<gene>
    <name evidence="7" type="ORF">CUNI_LOCUS18934</name>
</gene>
<organism evidence="7 8">
    <name type="scientific">Candidula unifasciata</name>
    <dbReference type="NCBI Taxonomy" id="100452"/>
    <lineage>
        <taxon>Eukaryota</taxon>
        <taxon>Metazoa</taxon>
        <taxon>Spiralia</taxon>
        <taxon>Lophotrochozoa</taxon>
        <taxon>Mollusca</taxon>
        <taxon>Gastropoda</taxon>
        <taxon>Heterobranchia</taxon>
        <taxon>Euthyneura</taxon>
        <taxon>Panpulmonata</taxon>
        <taxon>Eupulmonata</taxon>
        <taxon>Stylommatophora</taxon>
        <taxon>Helicina</taxon>
        <taxon>Helicoidea</taxon>
        <taxon>Geomitridae</taxon>
        <taxon>Candidula</taxon>
    </lineage>
</organism>